<proteinExistence type="predicted"/>
<dbReference type="PANTHER" id="PTHR34301:SF8">
    <property type="entry name" value="ATPASE DOMAIN-CONTAINING PROTEIN"/>
    <property type="match status" value="1"/>
</dbReference>
<evidence type="ECO:0000313" key="2">
    <source>
        <dbReference type="Proteomes" id="UP000094056"/>
    </source>
</evidence>
<sequence length="528" mass="61604">MEYKKPIRFFEKSGVVNPEVSYYVPLKVVNTDNLDVKTMVDMGRYFSIFAPRQSGKTTSFRRFCESLEQNNIYITILLSFQDCKSLDVKQFYNSIETELYAQLIKRLKDVYCDKLEIVNKFLESQRLTDHLAFKSLFIRLNEIIESKKIVIFIDEFDGIPSSELENFLCTLRELYQRYKEIKQKALYSVGLVGIRNITKLVVGGVSPFKIADRVNLPRFSLKNVEDLYAQYTEETNQPFTEEAVQKVYEETRGQPWLVNRLGTILTVNVKPETLEPIIEDDVEKAVKILLKEQNNHFDNLIEKAKQYKERFVEIVFNGVEYDPDEEEQNLLELHGLISEDNDKAIVANNIYKKRFVKMFFREVSSHVDLTGKRYYLEDGFLNMELVLSEFEKYIARIGVRAFYEKGRTYEKTGQFLLTAWLYQFIAGTDGDLRYECPTGLGRMDILLTFKGRKYIIETKIKRYKGILDEAVAQLRDKYLKAERVAEGYVIVFDPDTQAGELCVPKSIQISESRQIISFNIGIGKIRNE</sequence>
<dbReference type="Gene3D" id="3.40.50.300">
    <property type="entry name" value="P-loop containing nucleotide triphosphate hydrolases"/>
    <property type="match status" value="1"/>
</dbReference>
<protein>
    <submittedName>
        <fullName evidence="1">Archaeal ATPase</fullName>
    </submittedName>
</protein>
<dbReference type="PANTHER" id="PTHR34301">
    <property type="entry name" value="DNA-BINDING PROTEIN-RELATED"/>
    <property type="match status" value="1"/>
</dbReference>
<dbReference type="Proteomes" id="UP000094056">
    <property type="component" value="Unassembled WGS sequence"/>
</dbReference>
<dbReference type="SUPFAM" id="SSF52540">
    <property type="entry name" value="P-loop containing nucleoside triphosphate hydrolases"/>
    <property type="match status" value="1"/>
</dbReference>
<dbReference type="EMBL" id="MAYW01000020">
    <property type="protein sequence ID" value="ODS33731.1"/>
    <property type="molecule type" value="Genomic_DNA"/>
</dbReference>
<organism evidence="1 2">
    <name type="scientific">Candidatus Scalindua rubra</name>
    <dbReference type="NCBI Taxonomy" id="1872076"/>
    <lineage>
        <taxon>Bacteria</taxon>
        <taxon>Pseudomonadati</taxon>
        <taxon>Planctomycetota</taxon>
        <taxon>Candidatus Brocadiia</taxon>
        <taxon>Candidatus Brocadiales</taxon>
        <taxon>Candidatus Scalinduaceae</taxon>
        <taxon>Candidatus Scalindua</taxon>
    </lineage>
</organism>
<dbReference type="InterPro" id="IPR027417">
    <property type="entry name" value="P-loop_NTPase"/>
</dbReference>
<dbReference type="Pfam" id="PF14516">
    <property type="entry name" value="AAA_35"/>
    <property type="match status" value="1"/>
</dbReference>
<name>A0A1E3XDL3_9BACT</name>
<dbReference type="AlphaFoldDB" id="A0A1E3XDL3"/>
<reference evidence="1 2" key="1">
    <citation type="submission" date="2016-07" db="EMBL/GenBank/DDBJ databases">
        <title>Draft genome of Scalindua rubra, obtained from a brine-seawater interface in the Red Sea, sheds light on salt adaptation in anammox bacteria.</title>
        <authorList>
            <person name="Speth D.R."/>
            <person name="Lagkouvardos I."/>
            <person name="Wang Y."/>
            <person name="Qian P.-Y."/>
            <person name="Dutilh B.E."/>
            <person name="Jetten M.S."/>
        </authorList>
    </citation>
    <scope>NUCLEOTIDE SEQUENCE [LARGE SCALE GENOMIC DNA]</scope>
    <source>
        <strain evidence="1">BSI-1</strain>
    </source>
</reference>
<dbReference type="PATRIC" id="fig|1872076.5.peg.1252"/>
<gene>
    <name evidence="1" type="ORF">SCARUB_01088</name>
</gene>
<comment type="caution">
    <text evidence="1">The sequence shown here is derived from an EMBL/GenBank/DDBJ whole genome shotgun (WGS) entry which is preliminary data.</text>
</comment>
<evidence type="ECO:0000313" key="1">
    <source>
        <dbReference type="EMBL" id="ODS33731.1"/>
    </source>
</evidence>
<accession>A0A1E3XDL3</accession>